<dbReference type="NCBIfam" id="NF011676">
    <property type="entry name" value="PRK15095.1"/>
    <property type="match status" value="1"/>
</dbReference>
<name>A0ABU2ZT70_9ALTE</name>
<dbReference type="PANTHER" id="PTHR47861:SF4">
    <property type="entry name" value="FKBP-TYPE 16 KDA PEPTIDYL-PROLYL CIS-TRANS ISOMERASE"/>
    <property type="match status" value="1"/>
</dbReference>
<organism evidence="8 9">
    <name type="scientific">Glaciecola petra</name>
    <dbReference type="NCBI Taxonomy" id="3075602"/>
    <lineage>
        <taxon>Bacteria</taxon>
        <taxon>Pseudomonadati</taxon>
        <taxon>Pseudomonadota</taxon>
        <taxon>Gammaproteobacteria</taxon>
        <taxon>Alteromonadales</taxon>
        <taxon>Alteromonadaceae</taxon>
        <taxon>Glaciecola</taxon>
    </lineage>
</organism>
<proteinExistence type="inferred from homology"/>
<evidence type="ECO:0000256" key="3">
    <source>
        <dbReference type="ARBA" id="ARBA00023110"/>
    </source>
</evidence>
<feature type="domain" description="PPIase FKBP-type" evidence="7">
    <location>
        <begin position="10"/>
        <end position="74"/>
    </location>
</feature>
<dbReference type="Proteomes" id="UP001253545">
    <property type="component" value="Unassembled WGS sequence"/>
</dbReference>
<comment type="caution">
    <text evidence="8">The sequence shown here is derived from an EMBL/GenBank/DDBJ whole genome shotgun (WGS) entry which is preliminary data.</text>
</comment>
<dbReference type="GO" id="GO:0003755">
    <property type="term" value="F:peptidyl-prolyl cis-trans isomerase activity"/>
    <property type="evidence" value="ECO:0007669"/>
    <property type="project" value="UniProtKB-EC"/>
</dbReference>
<evidence type="ECO:0000313" key="8">
    <source>
        <dbReference type="EMBL" id="MDT0595832.1"/>
    </source>
</evidence>
<dbReference type="Gene3D" id="2.40.10.330">
    <property type="match status" value="1"/>
</dbReference>
<evidence type="ECO:0000256" key="1">
    <source>
        <dbReference type="ARBA" id="ARBA00000971"/>
    </source>
</evidence>
<comment type="catalytic activity">
    <reaction evidence="1 5 6">
        <text>[protein]-peptidylproline (omega=180) = [protein]-peptidylproline (omega=0)</text>
        <dbReference type="Rhea" id="RHEA:16237"/>
        <dbReference type="Rhea" id="RHEA-COMP:10747"/>
        <dbReference type="Rhea" id="RHEA-COMP:10748"/>
        <dbReference type="ChEBI" id="CHEBI:83833"/>
        <dbReference type="ChEBI" id="CHEBI:83834"/>
        <dbReference type="EC" id="5.2.1.8"/>
    </reaction>
</comment>
<dbReference type="InterPro" id="IPR001179">
    <property type="entry name" value="PPIase_FKBP_dom"/>
</dbReference>
<evidence type="ECO:0000256" key="2">
    <source>
        <dbReference type="ARBA" id="ARBA00006577"/>
    </source>
</evidence>
<evidence type="ECO:0000313" key="9">
    <source>
        <dbReference type="Proteomes" id="UP001253545"/>
    </source>
</evidence>
<dbReference type="PROSITE" id="PS50059">
    <property type="entry name" value="FKBP_PPIASE"/>
    <property type="match status" value="1"/>
</dbReference>
<evidence type="ECO:0000259" key="7">
    <source>
        <dbReference type="PROSITE" id="PS50059"/>
    </source>
</evidence>
<dbReference type="Pfam" id="PF00254">
    <property type="entry name" value="FKBP_C"/>
    <property type="match status" value="1"/>
</dbReference>
<dbReference type="SUPFAM" id="SSF54534">
    <property type="entry name" value="FKBP-like"/>
    <property type="match status" value="1"/>
</dbReference>
<reference evidence="8 9" key="1">
    <citation type="submission" date="2023-09" db="EMBL/GenBank/DDBJ databases">
        <authorList>
            <person name="Rey-Velasco X."/>
        </authorList>
    </citation>
    <scope>NUCLEOTIDE SEQUENCE [LARGE SCALE GENOMIC DNA]</scope>
    <source>
        <strain evidence="8 9">P117</strain>
    </source>
</reference>
<dbReference type="RefSeq" id="WP_311369357.1">
    <property type="nucleotide sequence ID" value="NZ_JAVRHX010000004.1"/>
</dbReference>
<dbReference type="PANTHER" id="PTHR47861">
    <property type="entry name" value="FKBP-TYPE PEPTIDYL-PROLYL CIS-TRANS ISOMERASE SLYD"/>
    <property type="match status" value="1"/>
</dbReference>
<keyword evidence="4 5" id="KW-0413">Isomerase</keyword>
<keyword evidence="3 5" id="KW-0697">Rotamase</keyword>
<comment type="similarity">
    <text evidence="2 6">Belongs to the FKBP-type PPIase family.</text>
</comment>
<protein>
    <recommendedName>
        <fullName evidence="6">Peptidyl-prolyl cis-trans isomerase</fullName>
        <ecNumber evidence="6">5.2.1.8</ecNumber>
    </recommendedName>
</protein>
<dbReference type="InterPro" id="IPR046357">
    <property type="entry name" value="PPIase_dom_sf"/>
</dbReference>
<evidence type="ECO:0000256" key="5">
    <source>
        <dbReference type="PROSITE-ProRule" id="PRU00277"/>
    </source>
</evidence>
<evidence type="ECO:0000256" key="6">
    <source>
        <dbReference type="RuleBase" id="RU003915"/>
    </source>
</evidence>
<dbReference type="InterPro" id="IPR048261">
    <property type="entry name" value="SlpA/SlyD-like_ins_sf"/>
</dbReference>
<accession>A0ABU2ZT70</accession>
<gene>
    <name evidence="8" type="primary">fkpB</name>
    <name evidence="8" type="ORF">RM552_13310</name>
</gene>
<dbReference type="EMBL" id="JAVRHX010000004">
    <property type="protein sequence ID" value="MDT0595832.1"/>
    <property type="molecule type" value="Genomic_DNA"/>
</dbReference>
<dbReference type="Gene3D" id="3.10.50.40">
    <property type="match status" value="1"/>
</dbReference>
<keyword evidence="9" id="KW-1185">Reference proteome</keyword>
<evidence type="ECO:0000256" key="4">
    <source>
        <dbReference type="ARBA" id="ARBA00023235"/>
    </source>
</evidence>
<dbReference type="EC" id="5.2.1.8" evidence="6"/>
<sequence>MTEPVVVTDNSTVILHYDLTLEDGTAADSTRVNDKPAKMVLGDGSLTVNFESCLKGLKVGDKKKFTLPPDDVFGMPNPDNIYHVDRTKFGAEIELKEGAIVGFAQPDGSDLPGIIRTIAGHSVTVDFNHPLAGETLIFNVEVLDIVD</sequence>